<feature type="region of interest" description="Disordered" evidence="1">
    <location>
        <begin position="1"/>
        <end position="27"/>
    </location>
</feature>
<dbReference type="RefSeq" id="XP_060337004.1">
    <property type="nucleotide sequence ID" value="XM_060471504.1"/>
</dbReference>
<accession>A0AA39NIC0</accession>
<keyword evidence="3" id="KW-1185">Reference proteome</keyword>
<organism evidence="2 3">
    <name type="scientific">Armillaria tabescens</name>
    <name type="common">Ringless honey mushroom</name>
    <name type="synonym">Agaricus tabescens</name>
    <dbReference type="NCBI Taxonomy" id="1929756"/>
    <lineage>
        <taxon>Eukaryota</taxon>
        <taxon>Fungi</taxon>
        <taxon>Dikarya</taxon>
        <taxon>Basidiomycota</taxon>
        <taxon>Agaricomycotina</taxon>
        <taxon>Agaricomycetes</taxon>
        <taxon>Agaricomycetidae</taxon>
        <taxon>Agaricales</taxon>
        <taxon>Marasmiineae</taxon>
        <taxon>Physalacriaceae</taxon>
        <taxon>Desarmillaria</taxon>
    </lineage>
</organism>
<reference evidence="2" key="1">
    <citation type="submission" date="2023-06" db="EMBL/GenBank/DDBJ databases">
        <authorList>
            <consortium name="Lawrence Berkeley National Laboratory"/>
            <person name="Ahrendt S."/>
            <person name="Sahu N."/>
            <person name="Indic B."/>
            <person name="Wong-Bajracharya J."/>
            <person name="Merenyi Z."/>
            <person name="Ke H.-M."/>
            <person name="Monk M."/>
            <person name="Kocsube S."/>
            <person name="Drula E."/>
            <person name="Lipzen A."/>
            <person name="Balint B."/>
            <person name="Henrissat B."/>
            <person name="Andreopoulos B."/>
            <person name="Martin F.M."/>
            <person name="Harder C.B."/>
            <person name="Rigling D."/>
            <person name="Ford K.L."/>
            <person name="Foster G.D."/>
            <person name="Pangilinan J."/>
            <person name="Papanicolaou A."/>
            <person name="Barry K."/>
            <person name="LaButti K."/>
            <person name="Viragh M."/>
            <person name="Koriabine M."/>
            <person name="Yan M."/>
            <person name="Riley R."/>
            <person name="Champramary S."/>
            <person name="Plett K.L."/>
            <person name="Tsai I.J."/>
            <person name="Slot J."/>
            <person name="Sipos G."/>
            <person name="Plett J."/>
            <person name="Nagy L.G."/>
            <person name="Grigoriev I.V."/>
        </authorList>
    </citation>
    <scope>NUCLEOTIDE SEQUENCE</scope>
    <source>
        <strain evidence="2">CCBAS 213</strain>
    </source>
</reference>
<dbReference type="GeneID" id="85355052"/>
<proteinExistence type="predicted"/>
<dbReference type="AlphaFoldDB" id="A0AA39NIC0"/>
<evidence type="ECO:0000313" key="3">
    <source>
        <dbReference type="Proteomes" id="UP001175211"/>
    </source>
</evidence>
<dbReference type="EMBL" id="JAUEPS010000004">
    <property type="protein sequence ID" value="KAK0466177.1"/>
    <property type="molecule type" value="Genomic_DNA"/>
</dbReference>
<evidence type="ECO:0000256" key="1">
    <source>
        <dbReference type="SAM" id="MobiDB-lite"/>
    </source>
</evidence>
<name>A0AA39NIC0_ARMTA</name>
<evidence type="ECO:0000313" key="2">
    <source>
        <dbReference type="EMBL" id="KAK0466177.1"/>
    </source>
</evidence>
<protein>
    <submittedName>
        <fullName evidence="2">Uncharacterized protein</fullName>
    </submittedName>
</protein>
<comment type="caution">
    <text evidence="2">The sequence shown here is derived from an EMBL/GenBank/DDBJ whole genome shotgun (WGS) entry which is preliminary data.</text>
</comment>
<dbReference type="Proteomes" id="UP001175211">
    <property type="component" value="Unassembled WGS sequence"/>
</dbReference>
<sequence length="338" mass="37458">MYRPESGHSSYTYPLANDADPGYHGSTSVEEYNSRYSMIMGPQGVLQATPWNHPTEYYENLLSPLYNHGVPPMAVENGGYSSHPQGSWVPELSSLYGAEGRFFPAFVGEDFEATLAPPVQPGDGTRARAPVAPSNLVHVVPPIESPSRIATSPPPFHDAPDSSYHANSKLETAIRGHYSCAAGYVERKFNDETKSKFGSEAVQQIAQKFGIAYEDLFYYHRVVGEIDCICPIADCQSGQTTFKGYAIKSHIKSYHPKVISSREKVVCARMSNKGSRCPADHEVQGKHFVTHFLGRHLNAHQRCPFCDVQVGRVQNFVAHFDVCRKIEVPKKHVSKKGV</sequence>
<gene>
    <name evidence="2" type="ORF">EV420DRAFT_1510358</name>
</gene>